<dbReference type="InterPro" id="IPR019651">
    <property type="entry name" value="Glutamate_DH_NAD-spec"/>
</dbReference>
<reference evidence="1" key="1">
    <citation type="submission" date="2020-05" db="EMBL/GenBank/DDBJ databases">
        <authorList>
            <person name="Chiriac C."/>
            <person name="Salcher M."/>
            <person name="Ghai R."/>
            <person name="Kavagutti S V."/>
        </authorList>
    </citation>
    <scope>NUCLEOTIDE SEQUENCE</scope>
</reference>
<evidence type="ECO:0000313" key="1">
    <source>
        <dbReference type="EMBL" id="CAB5040978.1"/>
    </source>
</evidence>
<organism evidence="1">
    <name type="scientific">freshwater metagenome</name>
    <dbReference type="NCBI Taxonomy" id="449393"/>
    <lineage>
        <taxon>unclassified sequences</taxon>
        <taxon>metagenomes</taxon>
        <taxon>ecological metagenomes</taxon>
    </lineage>
</organism>
<name>A0A6J7SKU4_9ZZZZ</name>
<sequence length="96" mass="10442">MDLYRRLVILSRGEGLGAASWDGGVALDEFGHHAALGLNTKRERGHIQEQHVFDVTLEHAGLNGGTHGNYLVGVHSLMGLVSSEFFDKLLHGRHTG</sequence>
<protein>
    <submittedName>
        <fullName evidence="1">Unannotated protein</fullName>
    </submittedName>
</protein>
<gene>
    <name evidence="1" type="ORF">UFOPK4173_01901</name>
</gene>
<accession>A0A6J7SKU4</accession>
<dbReference type="Pfam" id="PF10712">
    <property type="entry name" value="NAD-GH"/>
    <property type="match status" value="1"/>
</dbReference>
<dbReference type="EMBL" id="CAFBPW010000309">
    <property type="protein sequence ID" value="CAB5040978.1"/>
    <property type="molecule type" value="Genomic_DNA"/>
</dbReference>
<proteinExistence type="predicted"/>
<dbReference type="AlphaFoldDB" id="A0A6J7SKU4"/>